<proteinExistence type="predicted"/>
<feature type="region of interest" description="Disordered" evidence="1">
    <location>
        <begin position="64"/>
        <end position="84"/>
    </location>
</feature>
<accession>A0ABD1EIP7</accession>
<dbReference type="EMBL" id="JBDJPC010000007">
    <property type="protein sequence ID" value="KAL1493808.1"/>
    <property type="molecule type" value="Genomic_DNA"/>
</dbReference>
<dbReference type="Proteomes" id="UP001566132">
    <property type="component" value="Unassembled WGS sequence"/>
</dbReference>
<evidence type="ECO:0000256" key="1">
    <source>
        <dbReference type="SAM" id="MobiDB-lite"/>
    </source>
</evidence>
<sequence length="109" mass="12183">MWNLSFLTDTFISRSMKSNISSPVPSDTSVLDTDANCSTNMTNISDDEHLWDRIAYASSEIRNTDDSFSGSTSASSTFKLQDRKPKAAKAEAISQLLNLEKKNWNISKR</sequence>
<organism evidence="2 3">
    <name type="scientific">Hypothenemus hampei</name>
    <name type="common">Coffee berry borer</name>
    <dbReference type="NCBI Taxonomy" id="57062"/>
    <lineage>
        <taxon>Eukaryota</taxon>
        <taxon>Metazoa</taxon>
        <taxon>Ecdysozoa</taxon>
        <taxon>Arthropoda</taxon>
        <taxon>Hexapoda</taxon>
        <taxon>Insecta</taxon>
        <taxon>Pterygota</taxon>
        <taxon>Neoptera</taxon>
        <taxon>Endopterygota</taxon>
        <taxon>Coleoptera</taxon>
        <taxon>Polyphaga</taxon>
        <taxon>Cucujiformia</taxon>
        <taxon>Curculionidae</taxon>
        <taxon>Scolytinae</taxon>
        <taxon>Hypothenemus</taxon>
    </lineage>
</organism>
<comment type="caution">
    <text evidence="2">The sequence shown here is derived from an EMBL/GenBank/DDBJ whole genome shotgun (WGS) entry which is preliminary data.</text>
</comment>
<reference evidence="2 3" key="1">
    <citation type="submission" date="2024-05" db="EMBL/GenBank/DDBJ databases">
        <title>Genetic variation in Jamaican populations of the coffee berry borer (Hypothenemus hampei).</title>
        <authorList>
            <person name="Errbii M."/>
            <person name="Myrie A."/>
        </authorList>
    </citation>
    <scope>NUCLEOTIDE SEQUENCE [LARGE SCALE GENOMIC DNA]</scope>
    <source>
        <strain evidence="2">JA-Hopewell-2020-01-JO</strain>
        <tissue evidence="2">Whole body</tissue>
    </source>
</reference>
<gene>
    <name evidence="2" type="ORF">ABEB36_009496</name>
</gene>
<evidence type="ECO:0000313" key="3">
    <source>
        <dbReference type="Proteomes" id="UP001566132"/>
    </source>
</evidence>
<dbReference type="AlphaFoldDB" id="A0ABD1EIP7"/>
<name>A0ABD1EIP7_HYPHA</name>
<feature type="compositionally biased region" description="Low complexity" evidence="1">
    <location>
        <begin position="66"/>
        <end position="78"/>
    </location>
</feature>
<keyword evidence="3" id="KW-1185">Reference proteome</keyword>
<protein>
    <submittedName>
        <fullName evidence="2">Uncharacterized protein</fullName>
    </submittedName>
</protein>
<evidence type="ECO:0000313" key="2">
    <source>
        <dbReference type="EMBL" id="KAL1493808.1"/>
    </source>
</evidence>